<sequence>MGKLLNRSWVTYFIVIAMIAFLTACGTDELEDKEMKNTEKADSGEEMEKNEEKNGEDTAKKDDSSSDEKKEKDDMSQKEMNGEEVSGEVASPLLKEGETVTYSFPDEGEYKIHCDPHPVMKMTVIVKQDAPSTKHVELDIADYEYSEKELVVAPGTSITWTNRDLAEHNVHIVVK</sequence>
<evidence type="ECO:0000256" key="4">
    <source>
        <dbReference type="SAM" id="Phobius"/>
    </source>
</evidence>
<reference evidence="6 7" key="1">
    <citation type="journal article" date="2003" name="Int. J. Syst. Evol. Microbiol.">
        <title>Virgibacillus carmonensis sp. nov., Virgibacillus necropolis sp. nov. and Virgibacillus picturae sp. nov., three novel species isolated from deteriorated mural paintings, transfer of the species of the genus salibacillus to Virgibacillus, as Virgibacillus marismortui comb. nov. and Virgibacillus salexigens comb. nov., and emended description of the genus Virgibacillus.</title>
        <authorList>
            <person name="Heyrman J."/>
            <person name="Logan N.A."/>
            <person name="Busse H.J."/>
            <person name="Balcaen A."/>
            <person name="Lebbe L."/>
            <person name="Rodriguez-Diaz M."/>
            <person name="Swings J."/>
            <person name="De Vos P."/>
        </authorList>
    </citation>
    <scope>NUCLEOTIDE SEQUENCE [LARGE SCALE GENOMIC DNA]</scope>
    <source>
        <strain evidence="6 7">LMG 19488</strain>
    </source>
</reference>
<evidence type="ECO:0000313" key="7">
    <source>
        <dbReference type="Proteomes" id="UP000204391"/>
    </source>
</evidence>
<keyword evidence="4" id="KW-1133">Transmembrane helix</keyword>
<feature type="region of interest" description="Disordered" evidence="3">
    <location>
        <begin position="33"/>
        <end position="92"/>
    </location>
</feature>
<dbReference type="SUPFAM" id="SSF49503">
    <property type="entry name" value="Cupredoxins"/>
    <property type="match status" value="2"/>
</dbReference>
<dbReference type="Gene3D" id="2.60.40.420">
    <property type="entry name" value="Cupredoxins - blue copper proteins"/>
    <property type="match status" value="2"/>
</dbReference>
<evidence type="ECO:0000313" key="6">
    <source>
        <dbReference type="EMBL" id="ASN06718.1"/>
    </source>
</evidence>
<dbReference type="Proteomes" id="UP000204391">
    <property type="component" value="Chromosome"/>
</dbReference>
<keyword evidence="7" id="KW-1185">Reference proteome</keyword>
<gene>
    <name evidence="6" type="ORF">CFK40_17700</name>
</gene>
<feature type="domain" description="Blue (type 1) copper" evidence="5">
    <location>
        <begin position="73"/>
        <end position="127"/>
    </location>
</feature>
<name>A0A221MGD4_9BACI</name>
<dbReference type="InterPro" id="IPR052721">
    <property type="entry name" value="ET_Amicyanin"/>
</dbReference>
<organism evidence="6 7">
    <name type="scientific">Virgibacillus necropolis</name>
    <dbReference type="NCBI Taxonomy" id="163877"/>
    <lineage>
        <taxon>Bacteria</taxon>
        <taxon>Bacillati</taxon>
        <taxon>Bacillota</taxon>
        <taxon>Bacilli</taxon>
        <taxon>Bacillales</taxon>
        <taxon>Bacillaceae</taxon>
        <taxon>Virgibacillus</taxon>
    </lineage>
</organism>
<evidence type="ECO:0000259" key="5">
    <source>
        <dbReference type="Pfam" id="PF00127"/>
    </source>
</evidence>
<keyword evidence="4" id="KW-0472">Membrane</keyword>
<dbReference type="PANTHER" id="PTHR36507">
    <property type="entry name" value="BLL1555 PROTEIN"/>
    <property type="match status" value="1"/>
</dbReference>
<keyword evidence="4" id="KW-0812">Transmembrane</keyword>
<dbReference type="KEGG" id="vne:CFK40_17700"/>
<dbReference type="OrthoDB" id="680163at2"/>
<evidence type="ECO:0000256" key="2">
    <source>
        <dbReference type="ARBA" id="ARBA00023008"/>
    </source>
</evidence>
<dbReference type="PROSITE" id="PS51257">
    <property type="entry name" value="PROKAR_LIPOPROTEIN"/>
    <property type="match status" value="1"/>
</dbReference>
<dbReference type="AlphaFoldDB" id="A0A221MGD4"/>
<dbReference type="InterPro" id="IPR000923">
    <property type="entry name" value="BlueCu_1"/>
</dbReference>
<feature type="transmembrane region" description="Helical" evidence="4">
    <location>
        <begin position="12"/>
        <end position="30"/>
    </location>
</feature>
<keyword evidence="2" id="KW-0186">Copper</keyword>
<accession>A0A221MGD4</accession>
<keyword evidence="1" id="KW-0479">Metal-binding</keyword>
<dbReference type="GO" id="GO:0005507">
    <property type="term" value="F:copper ion binding"/>
    <property type="evidence" value="ECO:0007669"/>
    <property type="project" value="InterPro"/>
</dbReference>
<dbReference type="InterPro" id="IPR008972">
    <property type="entry name" value="Cupredoxin"/>
</dbReference>
<feature type="compositionally biased region" description="Basic and acidic residues" evidence="3">
    <location>
        <begin position="33"/>
        <end position="81"/>
    </location>
</feature>
<dbReference type="GO" id="GO:0009055">
    <property type="term" value="F:electron transfer activity"/>
    <property type="evidence" value="ECO:0007669"/>
    <property type="project" value="InterPro"/>
</dbReference>
<dbReference type="RefSeq" id="WP_089533714.1">
    <property type="nucleotide sequence ID" value="NZ_CP022437.1"/>
</dbReference>
<protein>
    <recommendedName>
        <fullName evidence="5">Blue (type 1) copper domain-containing protein</fullName>
    </recommendedName>
</protein>
<evidence type="ECO:0000256" key="3">
    <source>
        <dbReference type="SAM" id="MobiDB-lite"/>
    </source>
</evidence>
<dbReference type="EMBL" id="CP022437">
    <property type="protein sequence ID" value="ASN06718.1"/>
    <property type="molecule type" value="Genomic_DNA"/>
</dbReference>
<dbReference type="Pfam" id="PF00127">
    <property type="entry name" value="Copper-bind"/>
    <property type="match status" value="1"/>
</dbReference>
<proteinExistence type="predicted"/>
<dbReference type="PANTHER" id="PTHR36507:SF1">
    <property type="entry name" value="BLL1555 PROTEIN"/>
    <property type="match status" value="1"/>
</dbReference>
<evidence type="ECO:0000256" key="1">
    <source>
        <dbReference type="ARBA" id="ARBA00022723"/>
    </source>
</evidence>